<evidence type="ECO:0000256" key="1">
    <source>
        <dbReference type="SAM" id="MobiDB-lite"/>
    </source>
</evidence>
<proteinExistence type="predicted"/>
<organism evidence="2 3">
    <name type="scientific">Puccinia coronata f. sp. avenae</name>
    <dbReference type="NCBI Taxonomy" id="200324"/>
    <lineage>
        <taxon>Eukaryota</taxon>
        <taxon>Fungi</taxon>
        <taxon>Dikarya</taxon>
        <taxon>Basidiomycota</taxon>
        <taxon>Pucciniomycotina</taxon>
        <taxon>Pucciniomycetes</taxon>
        <taxon>Pucciniales</taxon>
        <taxon>Pucciniaceae</taxon>
        <taxon>Puccinia</taxon>
    </lineage>
</organism>
<gene>
    <name evidence="2" type="ORF">PCASD_05971</name>
</gene>
<protein>
    <submittedName>
        <fullName evidence="2">Uncharacterized protein</fullName>
    </submittedName>
</protein>
<dbReference type="Proteomes" id="UP000235392">
    <property type="component" value="Unassembled WGS sequence"/>
</dbReference>
<dbReference type="AlphaFoldDB" id="A0A2N5V6D3"/>
<reference evidence="2 3" key="1">
    <citation type="submission" date="2017-11" db="EMBL/GenBank/DDBJ databases">
        <title>De novo assembly and phasing of dikaryotic genomes from two isolates of Puccinia coronata f. sp. avenae, the causal agent of oat crown rust.</title>
        <authorList>
            <person name="Miller M.E."/>
            <person name="Zhang Y."/>
            <person name="Omidvar V."/>
            <person name="Sperschneider J."/>
            <person name="Schwessinger B."/>
            <person name="Raley C."/>
            <person name="Palmer J.M."/>
            <person name="Garnica D."/>
            <person name="Upadhyaya N."/>
            <person name="Rathjen J."/>
            <person name="Taylor J.M."/>
            <person name="Park R.F."/>
            <person name="Dodds P.N."/>
            <person name="Hirsch C.D."/>
            <person name="Kianian S.F."/>
            <person name="Figueroa M."/>
        </authorList>
    </citation>
    <scope>NUCLEOTIDE SEQUENCE [LARGE SCALE GENOMIC DNA]</scope>
    <source>
        <strain evidence="2">12SD80</strain>
    </source>
</reference>
<dbReference type="EMBL" id="PGCI01000048">
    <property type="protein sequence ID" value="PLW45456.1"/>
    <property type="molecule type" value="Genomic_DNA"/>
</dbReference>
<evidence type="ECO:0000313" key="2">
    <source>
        <dbReference type="EMBL" id="PLW45456.1"/>
    </source>
</evidence>
<feature type="region of interest" description="Disordered" evidence="1">
    <location>
        <begin position="1"/>
        <end position="27"/>
    </location>
</feature>
<accession>A0A2N5V6D3</accession>
<evidence type="ECO:0000313" key="3">
    <source>
        <dbReference type="Proteomes" id="UP000235392"/>
    </source>
</evidence>
<name>A0A2N5V6D3_9BASI</name>
<feature type="compositionally biased region" description="Polar residues" evidence="1">
    <location>
        <begin position="12"/>
        <end position="26"/>
    </location>
</feature>
<sequence>MSLRTRLPATGAGTTSQKPCLGNTHTRSSHFRPVPGYLWQVPCQLVGSLAIPTSWYSASLPGGSPDELVLHQLARRAPSKLVLHMLARRAPSKLVLHQLARKAPGKLVLHRLARRAPGKLVLHRLARRALGQLLQCQLSGSSAILTS</sequence>
<comment type="caution">
    <text evidence="2">The sequence shown here is derived from an EMBL/GenBank/DDBJ whole genome shotgun (WGS) entry which is preliminary data.</text>
</comment>